<reference evidence="2" key="1">
    <citation type="submission" date="2021-05" db="EMBL/GenBank/DDBJ databases">
        <title>Molecular characterization for Shewanella algae harboring chromosomal blaOXA-55-like strains isolated from clinical and environment sample.</title>
        <authorList>
            <person name="Ohama Y."/>
            <person name="Aoki K."/>
            <person name="Harada S."/>
            <person name="Moriya K."/>
            <person name="Ishii Y."/>
            <person name="Tateda K."/>
        </authorList>
    </citation>
    <scope>NUCLEOTIDE SEQUENCE</scope>
    <source>
        <strain evidence="2">JCM 11563</strain>
    </source>
</reference>
<dbReference type="InterPro" id="IPR001763">
    <property type="entry name" value="Rhodanese-like_dom"/>
</dbReference>
<comment type="caution">
    <text evidence="2">The sequence shown here is derived from an EMBL/GenBank/DDBJ whole genome shotgun (WGS) entry which is preliminary data.</text>
</comment>
<dbReference type="Gene3D" id="3.40.250.10">
    <property type="entry name" value="Rhodanese-like domain"/>
    <property type="match status" value="1"/>
</dbReference>
<dbReference type="SMART" id="SM00450">
    <property type="entry name" value="RHOD"/>
    <property type="match status" value="1"/>
</dbReference>
<dbReference type="EMBL" id="BPEY01000050">
    <property type="protein sequence ID" value="GIU47721.1"/>
    <property type="molecule type" value="Genomic_DNA"/>
</dbReference>
<dbReference type="Proteomes" id="UP000887104">
    <property type="component" value="Unassembled WGS sequence"/>
</dbReference>
<gene>
    <name evidence="2" type="ORF">TUM4438_27530</name>
</gene>
<evidence type="ECO:0000259" key="1">
    <source>
        <dbReference type="PROSITE" id="PS50206"/>
    </source>
</evidence>
<dbReference type="PANTHER" id="PTHR43031:SF16">
    <property type="entry name" value="OXIDOREDUCTASE"/>
    <property type="match status" value="1"/>
</dbReference>
<evidence type="ECO:0000313" key="3">
    <source>
        <dbReference type="Proteomes" id="UP000887104"/>
    </source>
</evidence>
<dbReference type="SUPFAM" id="SSF52821">
    <property type="entry name" value="Rhodanese/Cell cycle control phosphatase"/>
    <property type="match status" value="1"/>
</dbReference>
<dbReference type="InterPro" id="IPR050229">
    <property type="entry name" value="GlpE_sulfurtransferase"/>
</dbReference>
<dbReference type="PANTHER" id="PTHR43031">
    <property type="entry name" value="FAD-DEPENDENT OXIDOREDUCTASE"/>
    <property type="match status" value="1"/>
</dbReference>
<sequence length="119" mass="13385">MQHNPAFLALVESILPLVTEVNVEQYQSMSGWTLLDVREDSEWQKGHLPKAQHLGRGIIERDIETLYPEKDTPLVLYCGGGYRSALAANNLQVMGYTKVVSLAGGYKAWLERQLPIEND</sequence>
<proteinExistence type="predicted"/>
<feature type="domain" description="Rhodanese" evidence="1">
    <location>
        <begin position="28"/>
        <end position="118"/>
    </location>
</feature>
<protein>
    <submittedName>
        <fullName evidence="2">Sulfurtransferase</fullName>
    </submittedName>
</protein>
<dbReference type="Pfam" id="PF00581">
    <property type="entry name" value="Rhodanese"/>
    <property type="match status" value="1"/>
</dbReference>
<accession>A0ABQ4PJ73</accession>
<organism evidence="2 3">
    <name type="scientific">Shewanella sairae</name>
    <dbReference type="NCBI Taxonomy" id="190310"/>
    <lineage>
        <taxon>Bacteria</taxon>
        <taxon>Pseudomonadati</taxon>
        <taxon>Pseudomonadota</taxon>
        <taxon>Gammaproteobacteria</taxon>
        <taxon>Alteromonadales</taxon>
        <taxon>Shewanellaceae</taxon>
        <taxon>Shewanella</taxon>
    </lineage>
</organism>
<evidence type="ECO:0000313" key="2">
    <source>
        <dbReference type="EMBL" id="GIU47721.1"/>
    </source>
</evidence>
<dbReference type="InterPro" id="IPR036873">
    <property type="entry name" value="Rhodanese-like_dom_sf"/>
</dbReference>
<dbReference type="CDD" id="cd00158">
    <property type="entry name" value="RHOD"/>
    <property type="match status" value="1"/>
</dbReference>
<name>A0ABQ4PJ73_9GAMM</name>
<dbReference type="RefSeq" id="WP_220781740.1">
    <property type="nucleotide sequence ID" value="NZ_BPEY01000050.1"/>
</dbReference>
<dbReference type="PROSITE" id="PS50206">
    <property type="entry name" value="RHODANESE_3"/>
    <property type="match status" value="1"/>
</dbReference>
<keyword evidence="3" id="KW-1185">Reference proteome</keyword>